<evidence type="ECO:0000259" key="1">
    <source>
        <dbReference type="Pfam" id="PF20150"/>
    </source>
</evidence>
<evidence type="ECO:0000313" key="2">
    <source>
        <dbReference type="EMBL" id="KJZ71415.1"/>
    </source>
</evidence>
<organism evidence="2 3">
    <name type="scientific">Hirsutella minnesotensis 3608</name>
    <dbReference type="NCBI Taxonomy" id="1043627"/>
    <lineage>
        <taxon>Eukaryota</taxon>
        <taxon>Fungi</taxon>
        <taxon>Dikarya</taxon>
        <taxon>Ascomycota</taxon>
        <taxon>Pezizomycotina</taxon>
        <taxon>Sordariomycetes</taxon>
        <taxon>Hypocreomycetidae</taxon>
        <taxon>Hypocreales</taxon>
        <taxon>Ophiocordycipitaceae</taxon>
        <taxon>Hirsutella</taxon>
    </lineage>
</organism>
<keyword evidence="3" id="KW-1185">Reference proteome</keyword>
<feature type="domain" description="2EXR" evidence="1">
    <location>
        <begin position="5"/>
        <end position="148"/>
    </location>
</feature>
<accession>A0A0F7ZLS4</accession>
<protein>
    <recommendedName>
        <fullName evidence="1">2EXR domain-containing protein</fullName>
    </recommendedName>
</protein>
<dbReference type="AlphaFoldDB" id="A0A0F7ZLS4"/>
<dbReference type="PANTHER" id="PTHR35910">
    <property type="entry name" value="2EXR DOMAIN-CONTAINING PROTEIN"/>
    <property type="match status" value="1"/>
</dbReference>
<dbReference type="InterPro" id="IPR045518">
    <property type="entry name" value="2EXR"/>
</dbReference>
<dbReference type="Proteomes" id="UP000054481">
    <property type="component" value="Unassembled WGS sequence"/>
</dbReference>
<evidence type="ECO:0000313" key="3">
    <source>
        <dbReference type="Proteomes" id="UP000054481"/>
    </source>
</evidence>
<dbReference type="OrthoDB" id="2142759at2759"/>
<name>A0A0F7ZLS4_9HYPO</name>
<reference evidence="2 3" key="1">
    <citation type="journal article" date="2014" name="Genome Biol. Evol.">
        <title>Comparative genomics and transcriptomics analyses reveal divergent lifestyle features of nematode endoparasitic fungus Hirsutella minnesotensis.</title>
        <authorList>
            <person name="Lai Y."/>
            <person name="Liu K."/>
            <person name="Zhang X."/>
            <person name="Zhang X."/>
            <person name="Li K."/>
            <person name="Wang N."/>
            <person name="Shu C."/>
            <person name="Wu Y."/>
            <person name="Wang C."/>
            <person name="Bushley K.E."/>
            <person name="Xiang M."/>
            <person name="Liu X."/>
        </authorList>
    </citation>
    <scope>NUCLEOTIDE SEQUENCE [LARGE SCALE GENOMIC DNA]</scope>
    <source>
        <strain evidence="2 3">3608</strain>
    </source>
</reference>
<gene>
    <name evidence="2" type="ORF">HIM_09203</name>
</gene>
<dbReference type="PANTHER" id="PTHR35910:SF6">
    <property type="entry name" value="2EXR DOMAIN-CONTAINING PROTEIN"/>
    <property type="match status" value="1"/>
</dbReference>
<dbReference type="EMBL" id="KQ030575">
    <property type="protein sequence ID" value="KJZ71415.1"/>
    <property type="molecule type" value="Genomic_DNA"/>
</dbReference>
<dbReference type="Pfam" id="PF20150">
    <property type="entry name" value="2EXR"/>
    <property type="match status" value="1"/>
</dbReference>
<sequence length="262" mass="30370">MEGSFVLFPRLPEEIRLIIWELTWPKARIIEYTLKNKYQHRVKGSQSEPDALGEYSTSSDTKAGEYETDDILHADCECLQLSGRLSRWIKEDISSRDETVEALEHCEDPVALHVCQESRAYTLGQYKCLKHFYLDNASFYFNPQMDFLWLGHDFDSDCLRGLRRFYGHQLKGIENVVVEALGLWADGSLRRASKLLRSFQGLSVVRVILESFEFSLEEQPLPDAAEYQEAANELVARDSYVFRSCKWRIQYVDRDGAVYGEI</sequence>
<proteinExistence type="predicted"/>